<protein>
    <recommendedName>
        <fullName evidence="3">Adenylate cyclase</fullName>
    </recommendedName>
</protein>
<keyword evidence="2" id="KW-1185">Reference proteome</keyword>
<name>A0ABU4HRC4_9ACTN</name>
<organism evidence="1 2">
    <name type="scientific">Conexibacter stalactiti</name>
    <dbReference type="NCBI Taxonomy" id="1940611"/>
    <lineage>
        <taxon>Bacteria</taxon>
        <taxon>Bacillati</taxon>
        <taxon>Actinomycetota</taxon>
        <taxon>Thermoleophilia</taxon>
        <taxon>Solirubrobacterales</taxon>
        <taxon>Conexibacteraceae</taxon>
        <taxon>Conexibacter</taxon>
    </lineage>
</organism>
<comment type="caution">
    <text evidence="1">The sequence shown here is derived from an EMBL/GenBank/DDBJ whole genome shotgun (WGS) entry which is preliminary data.</text>
</comment>
<dbReference type="EMBL" id="JAWSTH010000041">
    <property type="protein sequence ID" value="MDW5595841.1"/>
    <property type="molecule type" value="Genomic_DNA"/>
</dbReference>
<dbReference type="RefSeq" id="WP_318598185.1">
    <property type="nucleotide sequence ID" value="NZ_JAWSTH010000041.1"/>
</dbReference>
<dbReference type="Proteomes" id="UP001284601">
    <property type="component" value="Unassembled WGS sequence"/>
</dbReference>
<accession>A0ABU4HRC4</accession>
<proteinExistence type="predicted"/>
<reference evidence="2" key="1">
    <citation type="submission" date="2023-07" db="EMBL/GenBank/DDBJ databases">
        <title>Conexibacter stalactiti sp. nov., isolated from stalactites in a lava cave and emended description of the genus Conexibacter.</title>
        <authorList>
            <person name="Lee S.D."/>
        </authorList>
    </citation>
    <scope>NUCLEOTIDE SEQUENCE [LARGE SCALE GENOMIC DNA]</scope>
    <source>
        <strain evidence="2">KCTC 39840</strain>
    </source>
</reference>
<sequence>MLLTDAEIARLIDERKPALDAVAFLHAFARSAPVRGHRRTTRSVVGESGSRFDVHLRQGVFSPYDFSVILAYLPPHGTELILRRHNGRGHPHRNKLERDTVDRDAFHIHFATERYQLAGLSIDGFAEPTTAFSDLATALDAMLVAGGFEPPPQRSLWP</sequence>
<evidence type="ECO:0000313" key="1">
    <source>
        <dbReference type="EMBL" id="MDW5595841.1"/>
    </source>
</evidence>
<evidence type="ECO:0008006" key="3">
    <source>
        <dbReference type="Google" id="ProtNLM"/>
    </source>
</evidence>
<gene>
    <name evidence="1" type="ORF">R7226_15945</name>
</gene>
<evidence type="ECO:0000313" key="2">
    <source>
        <dbReference type="Proteomes" id="UP001284601"/>
    </source>
</evidence>